<proteinExistence type="predicted"/>
<evidence type="ECO:0000313" key="1">
    <source>
        <dbReference type="EMBL" id="WWQ68625.1"/>
    </source>
</evidence>
<protein>
    <submittedName>
        <fullName evidence="1">ANTAR domain-containing protein</fullName>
    </submittedName>
</protein>
<reference evidence="1" key="1">
    <citation type="journal article" date="2025" name="Int. J. Syst. Evol. Microbiol.">
        <title>Streptomyces citrinus sp. nov., with yellow diffusible pigment.</title>
        <authorList>
            <person name="He Y."/>
            <person name="Yang E."/>
            <person name="Xu J."/>
            <person name="Sun Y."/>
            <person name="Sun L."/>
        </authorList>
    </citation>
    <scope>NUCLEOTIDE SEQUENCE</scope>
    <source>
        <strain evidence="1">Q6</strain>
    </source>
</reference>
<dbReference type="EMBL" id="CP146022">
    <property type="protein sequence ID" value="WWQ68625.1"/>
    <property type="molecule type" value="Genomic_DNA"/>
</dbReference>
<evidence type="ECO:0000313" key="2">
    <source>
        <dbReference type="Proteomes" id="UP001432251"/>
    </source>
</evidence>
<name>A0ACD5ANK6_9ACTN</name>
<sequence>MPESAWSAEGAVSSGCVASPTGGVRRLSGLTLFPRPDGDRTVVGVRGDLDLDTEVDEHVRETLHSAVLGAENGIDVRLDGVRSSGPASVEILLSVDPCHLTSGTERELPSEDEDEAALRVEVAQLRQAMHSRGLIDVARGILVAAFGLGPEDAWETLVSVSQRTNTKLHTVARRLLDSTVGSEPMPDDLKVELGAAVARFAGRDGGSARHDVAVAAVRTE</sequence>
<gene>
    <name evidence="1" type="ORF">V2W30_38370</name>
</gene>
<dbReference type="Proteomes" id="UP001432251">
    <property type="component" value="Chromosome"/>
</dbReference>
<keyword evidence="2" id="KW-1185">Reference proteome</keyword>
<accession>A0ACD5ANK6</accession>
<organism evidence="1 2">
    <name type="scientific">Streptomyces citrinus</name>
    <dbReference type="NCBI Taxonomy" id="3118173"/>
    <lineage>
        <taxon>Bacteria</taxon>
        <taxon>Bacillati</taxon>
        <taxon>Actinomycetota</taxon>
        <taxon>Actinomycetes</taxon>
        <taxon>Kitasatosporales</taxon>
        <taxon>Streptomycetaceae</taxon>
        <taxon>Streptomyces</taxon>
    </lineage>
</organism>